<dbReference type="SUPFAM" id="SSF55729">
    <property type="entry name" value="Acyl-CoA N-acyltransferases (Nat)"/>
    <property type="match status" value="1"/>
</dbReference>
<dbReference type="GO" id="GO:0016747">
    <property type="term" value="F:acyltransferase activity, transferring groups other than amino-acyl groups"/>
    <property type="evidence" value="ECO:0007669"/>
    <property type="project" value="InterPro"/>
</dbReference>
<keyword evidence="5" id="KW-1185">Reference proteome</keyword>
<feature type="domain" description="N-acetyltransferase" evidence="3">
    <location>
        <begin position="10"/>
        <end position="151"/>
    </location>
</feature>
<dbReference type="Proteomes" id="UP000184085">
    <property type="component" value="Unassembled WGS sequence"/>
</dbReference>
<dbReference type="InterPro" id="IPR050832">
    <property type="entry name" value="Bact_Acetyltransf"/>
</dbReference>
<proteinExistence type="predicted"/>
<evidence type="ECO:0000256" key="1">
    <source>
        <dbReference type="ARBA" id="ARBA00022679"/>
    </source>
</evidence>
<dbReference type="InterPro" id="IPR000182">
    <property type="entry name" value="GNAT_dom"/>
</dbReference>
<name>A0A1M4N6Q3_9RHOB</name>
<dbReference type="PROSITE" id="PS51186">
    <property type="entry name" value="GNAT"/>
    <property type="match status" value="1"/>
</dbReference>
<dbReference type="PANTHER" id="PTHR43877">
    <property type="entry name" value="AMINOALKYLPHOSPHONATE N-ACETYLTRANSFERASE-RELATED-RELATED"/>
    <property type="match status" value="1"/>
</dbReference>
<dbReference type="EMBL" id="FMJB01000065">
    <property type="protein sequence ID" value="SCM69737.1"/>
    <property type="molecule type" value="Genomic_DNA"/>
</dbReference>
<keyword evidence="2" id="KW-0012">Acyltransferase</keyword>
<reference evidence="5" key="1">
    <citation type="submission" date="2016-09" db="EMBL/GenBank/DDBJ databases">
        <authorList>
            <person name="Wibberg D."/>
        </authorList>
    </citation>
    <scope>NUCLEOTIDE SEQUENCE [LARGE SCALE GENOMIC DNA]</scope>
</reference>
<dbReference type="RefSeq" id="WP_072709656.1">
    <property type="nucleotide sequence ID" value="NZ_FMJB01000065.1"/>
</dbReference>
<accession>A0A1M4N6Q3</accession>
<sequence length="151" mass="16346">MTVTVAVGNPHAPESTALLQASHALMLSLFDAEACHFLSIDALCVPEITFFEGRIDGVTRGCCAIARKDGYGEIKSMFVDPTCRGAGLADAMLEAIFAVAREEGIPILRLETGTLLTAAHKLYQRHGFTFCGPFGDYTDHPDSLFMEKTMT</sequence>
<evidence type="ECO:0000313" key="5">
    <source>
        <dbReference type="Proteomes" id="UP000184085"/>
    </source>
</evidence>
<evidence type="ECO:0000313" key="4">
    <source>
        <dbReference type="EMBL" id="SCM69737.1"/>
    </source>
</evidence>
<evidence type="ECO:0000256" key="2">
    <source>
        <dbReference type="ARBA" id="ARBA00023315"/>
    </source>
</evidence>
<dbReference type="CDD" id="cd04301">
    <property type="entry name" value="NAT_SF"/>
    <property type="match status" value="1"/>
</dbReference>
<dbReference type="Gene3D" id="3.40.630.30">
    <property type="match status" value="1"/>
</dbReference>
<evidence type="ECO:0000259" key="3">
    <source>
        <dbReference type="PROSITE" id="PS51186"/>
    </source>
</evidence>
<dbReference type="InterPro" id="IPR016181">
    <property type="entry name" value="Acyl_CoA_acyltransferase"/>
</dbReference>
<keyword evidence="1" id="KW-0808">Transferase</keyword>
<protein>
    <recommendedName>
        <fullName evidence="3">N-acetyltransferase domain-containing protein</fullName>
    </recommendedName>
</protein>
<gene>
    <name evidence="4" type="ORF">KARMA_3978</name>
</gene>
<organism evidence="4 5">
    <name type="scientific">Donghicola eburneus</name>
    <dbReference type="NCBI Taxonomy" id="393278"/>
    <lineage>
        <taxon>Bacteria</taxon>
        <taxon>Pseudomonadati</taxon>
        <taxon>Pseudomonadota</taxon>
        <taxon>Alphaproteobacteria</taxon>
        <taxon>Rhodobacterales</taxon>
        <taxon>Roseobacteraceae</taxon>
        <taxon>Donghicola</taxon>
    </lineage>
</organism>
<dbReference type="AlphaFoldDB" id="A0A1M4N6Q3"/>
<dbReference type="PANTHER" id="PTHR43877:SF5">
    <property type="entry name" value="BLL8307 PROTEIN"/>
    <property type="match status" value="1"/>
</dbReference>
<dbReference type="Pfam" id="PF00583">
    <property type="entry name" value="Acetyltransf_1"/>
    <property type="match status" value="1"/>
</dbReference>